<comment type="caution">
    <text evidence="2">The sequence shown here is derived from an EMBL/GenBank/DDBJ whole genome shotgun (WGS) entry which is preliminary data.</text>
</comment>
<gene>
    <name evidence="2" type="ORF">ACFPOG_11995</name>
</gene>
<evidence type="ECO:0000313" key="2">
    <source>
        <dbReference type="EMBL" id="MFC5448992.1"/>
    </source>
</evidence>
<dbReference type="InterPro" id="IPR013785">
    <property type="entry name" value="Aldolase_TIM"/>
</dbReference>
<dbReference type="CDD" id="cd04747">
    <property type="entry name" value="OYE_like_5_FMN"/>
    <property type="match status" value="1"/>
</dbReference>
<reference evidence="3" key="1">
    <citation type="journal article" date="2019" name="Int. J. Syst. Evol. Microbiol.">
        <title>The Global Catalogue of Microorganisms (GCM) 10K type strain sequencing project: providing services to taxonomists for standard genome sequencing and annotation.</title>
        <authorList>
            <consortium name="The Broad Institute Genomics Platform"/>
            <consortium name="The Broad Institute Genome Sequencing Center for Infectious Disease"/>
            <person name="Wu L."/>
            <person name="Ma J."/>
        </authorList>
    </citation>
    <scope>NUCLEOTIDE SEQUENCE [LARGE SCALE GENOMIC DNA]</scope>
    <source>
        <strain evidence="3">KACC 11904</strain>
    </source>
</reference>
<evidence type="ECO:0000313" key="3">
    <source>
        <dbReference type="Proteomes" id="UP001596044"/>
    </source>
</evidence>
<dbReference type="InterPro" id="IPR001155">
    <property type="entry name" value="OxRdtase_FMN_N"/>
</dbReference>
<dbReference type="PANTHER" id="PTHR22893">
    <property type="entry name" value="NADH OXIDOREDUCTASE-RELATED"/>
    <property type="match status" value="1"/>
</dbReference>
<dbReference type="InterPro" id="IPR045247">
    <property type="entry name" value="Oye-like"/>
</dbReference>
<dbReference type="Pfam" id="PF00724">
    <property type="entry name" value="Oxidored_FMN"/>
    <property type="match status" value="1"/>
</dbReference>
<dbReference type="EMBL" id="JBHSMJ010000014">
    <property type="protein sequence ID" value="MFC5448992.1"/>
    <property type="molecule type" value="Genomic_DNA"/>
</dbReference>
<sequence>MKPLFKLFESEKLSLKNRIVMAPLTRSFSPNGVPGEQVAQYYRRRAENEVGLIITEGTVINDPAASGDPDVPRFYGEDALNGWARVVEEVHAAGTKIVPQIWHVGMTRASDDYWTKSDKLPNPEAPAVGPSGIEVYTMDRTSEPMTEDRIQSIIAAYGQAGADAKRLGFDGVEIHGAHSYLIDEFFWDKTNQRTDKYGGDLVQRTRFAVEVIEAVRKAVGPDFPIIFRMSQWKLGEHRSNLFNTPDELALFLRPLVDAGVDIFHISTYRFYTPEFEGSELNLAAWVKKLTNKPTIAVGSVGLTSDLSSANVEGSVETNLKKLSDDIEREAYDLIAVGRALLADPAWVTKTRDGRTNEIIPFHFPESLKTLS</sequence>
<dbReference type="PANTHER" id="PTHR22893:SF55">
    <property type="entry name" value="OXIDOREDUCTASE-RELATED"/>
    <property type="match status" value="1"/>
</dbReference>
<dbReference type="RefSeq" id="WP_377524534.1">
    <property type="nucleotide sequence ID" value="NZ_JBHSMJ010000014.1"/>
</dbReference>
<evidence type="ECO:0000259" key="1">
    <source>
        <dbReference type="Pfam" id="PF00724"/>
    </source>
</evidence>
<dbReference type="Gene3D" id="3.20.20.70">
    <property type="entry name" value="Aldolase class I"/>
    <property type="match status" value="1"/>
</dbReference>
<dbReference type="Proteomes" id="UP001596044">
    <property type="component" value="Unassembled WGS sequence"/>
</dbReference>
<protein>
    <submittedName>
        <fullName evidence="2">NADH:flavin oxidoreductase</fullName>
    </submittedName>
</protein>
<proteinExistence type="predicted"/>
<keyword evidence="3" id="KW-1185">Reference proteome</keyword>
<name>A0ABW0K7L7_9BACL</name>
<feature type="domain" description="NADH:flavin oxidoreductase/NADH oxidase N-terminal" evidence="1">
    <location>
        <begin position="4"/>
        <end position="356"/>
    </location>
</feature>
<dbReference type="SUPFAM" id="SSF51395">
    <property type="entry name" value="FMN-linked oxidoreductases"/>
    <property type="match status" value="1"/>
</dbReference>
<accession>A0ABW0K7L7</accession>
<organism evidence="2 3">
    <name type="scientific">Paenibacillus aestuarii</name>
    <dbReference type="NCBI Taxonomy" id="516965"/>
    <lineage>
        <taxon>Bacteria</taxon>
        <taxon>Bacillati</taxon>
        <taxon>Bacillota</taxon>
        <taxon>Bacilli</taxon>
        <taxon>Bacillales</taxon>
        <taxon>Paenibacillaceae</taxon>
        <taxon>Paenibacillus</taxon>
    </lineage>
</organism>